<sequence length="295" mass="32973">MFSLSSIYLRGVIFLLRAWARYQLRHIASNLDEVLYIDSRDPLRSIKVHIYRPIADSLQKPSPVLINFHGSGFVIPAHGSDDSFCRQISHQTHYTVLDVQYRLAPEYPFPAAINDAEDIVNWVLGRPIDFDISRVAISGFSAGGNLALAISSTILPPKTFSSVLAFYPVVEAFVDPDGPVALDPNGHPIPSFLMRLFMRCYVPSGVDPRDPRISPGRADGDSFPRRVLIVTAAFNSLAVEGENLASRLQEAQGRTVVCERMRRCNHAWDKIAQPGTYEWEMKEHAYSLAKAMLES</sequence>
<dbReference type="EMBL" id="KZ826318">
    <property type="protein sequence ID" value="PYI11211.1"/>
    <property type="molecule type" value="Genomic_DNA"/>
</dbReference>
<dbReference type="GO" id="GO:0016787">
    <property type="term" value="F:hydrolase activity"/>
    <property type="evidence" value="ECO:0007669"/>
    <property type="project" value="UniProtKB-KW"/>
</dbReference>
<protein>
    <submittedName>
        <fullName evidence="2">Alpha/beta-hydrolase</fullName>
    </submittedName>
</protein>
<keyword evidence="3" id="KW-1185">Reference proteome</keyword>
<dbReference type="InterPro" id="IPR013094">
    <property type="entry name" value="AB_hydrolase_3"/>
</dbReference>
<name>A0A319EPF3_ASPSB</name>
<gene>
    <name evidence="2" type="ORF">BO78DRAFT_425748</name>
</gene>
<proteinExistence type="predicted"/>
<dbReference type="OrthoDB" id="408631at2759"/>
<dbReference type="Gene3D" id="3.40.50.1820">
    <property type="entry name" value="alpha/beta hydrolase"/>
    <property type="match status" value="1"/>
</dbReference>
<dbReference type="AlphaFoldDB" id="A0A319EPF3"/>
<accession>A0A319EPF3</accession>
<dbReference type="PANTHER" id="PTHR23024">
    <property type="entry name" value="ARYLACETAMIDE DEACETYLASE"/>
    <property type="match status" value="1"/>
</dbReference>
<dbReference type="PANTHER" id="PTHR23024:SF242">
    <property type="entry name" value="ALPHA_BETA HYDROLASE FOLD-3 DOMAIN-CONTAINING PROTEIN-RELATED"/>
    <property type="match status" value="1"/>
</dbReference>
<dbReference type="STRING" id="1448318.A0A319EPF3"/>
<dbReference type="SUPFAM" id="SSF53474">
    <property type="entry name" value="alpha/beta-Hydrolases"/>
    <property type="match status" value="1"/>
</dbReference>
<dbReference type="VEuPathDB" id="FungiDB:BO78DRAFT_425748"/>
<dbReference type="Pfam" id="PF07859">
    <property type="entry name" value="Abhydrolase_3"/>
    <property type="match status" value="1"/>
</dbReference>
<dbReference type="Proteomes" id="UP000248423">
    <property type="component" value="Unassembled WGS sequence"/>
</dbReference>
<evidence type="ECO:0000313" key="3">
    <source>
        <dbReference type="Proteomes" id="UP000248423"/>
    </source>
</evidence>
<evidence type="ECO:0000259" key="1">
    <source>
        <dbReference type="Pfam" id="PF07859"/>
    </source>
</evidence>
<keyword evidence="2" id="KW-0378">Hydrolase</keyword>
<organism evidence="2 3">
    <name type="scientific">Aspergillus sclerotiicarbonarius (strain CBS 121057 / IBT 28362)</name>
    <dbReference type="NCBI Taxonomy" id="1448318"/>
    <lineage>
        <taxon>Eukaryota</taxon>
        <taxon>Fungi</taxon>
        <taxon>Dikarya</taxon>
        <taxon>Ascomycota</taxon>
        <taxon>Pezizomycotina</taxon>
        <taxon>Eurotiomycetes</taxon>
        <taxon>Eurotiomycetidae</taxon>
        <taxon>Eurotiales</taxon>
        <taxon>Aspergillaceae</taxon>
        <taxon>Aspergillus</taxon>
        <taxon>Aspergillus subgen. Circumdati</taxon>
    </lineage>
</organism>
<evidence type="ECO:0000313" key="2">
    <source>
        <dbReference type="EMBL" id="PYI11211.1"/>
    </source>
</evidence>
<dbReference type="InterPro" id="IPR050466">
    <property type="entry name" value="Carboxylest/Gibb_receptor"/>
</dbReference>
<feature type="domain" description="Alpha/beta hydrolase fold-3" evidence="1">
    <location>
        <begin position="65"/>
        <end position="268"/>
    </location>
</feature>
<dbReference type="InterPro" id="IPR029058">
    <property type="entry name" value="AB_hydrolase_fold"/>
</dbReference>
<reference evidence="2 3" key="1">
    <citation type="submission" date="2018-02" db="EMBL/GenBank/DDBJ databases">
        <title>The genomes of Aspergillus section Nigri reveals drivers in fungal speciation.</title>
        <authorList>
            <consortium name="DOE Joint Genome Institute"/>
            <person name="Vesth T.C."/>
            <person name="Nybo J."/>
            <person name="Theobald S."/>
            <person name="Brandl J."/>
            <person name="Frisvad J.C."/>
            <person name="Nielsen K.F."/>
            <person name="Lyhne E.K."/>
            <person name="Kogle M.E."/>
            <person name="Kuo A."/>
            <person name="Riley R."/>
            <person name="Clum A."/>
            <person name="Nolan M."/>
            <person name="Lipzen A."/>
            <person name="Salamov A."/>
            <person name="Henrissat B."/>
            <person name="Wiebenga A."/>
            <person name="De vries R.P."/>
            <person name="Grigoriev I.V."/>
            <person name="Mortensen U.H."/>
            <person name="Andersen M.R."/>
            <person name="Baker S.E."/>
        </authorList>
    </citation>
    <scope>NUCLEOTIDE SEQUENCE [LARGE SCALE GENOMIC DNA]</scope>
    <source>
        <strain evidence="2 3">CBS 121057</strain>
    </source>
</reference>